<keyword evidence="1" id="KW-0732">Signal</keyword>
<evidence type="ECO:0000313" key="2">
    <source>
        <dbReference type="EMBL" id="EJZ09722.1"/>
    </source>
</evidence>
<proteinExistence type="predicted"/>
<dbReference type="AlphaFoldDB" id="K0URH2"/>
<organism evidence="2 3">
    <name type="scientific">Mycolicibacterium vaccae ATCC 25954</name>
    <dbReference type="NCBI Taxonomy" id="1194972"/>
    <lineage>
        <taxon>Bacteria</taxon>
        <taxon>Bacillati</taxon>
        <taxon>Actinomycetota</taxon>
        <taxon>Actinomycetes</taxon>
        <taxon>Mycobacteriales</taxon>
        <taxon>Mycobacteriaceae</taxon>
        <taxon>Mycolicibacterium</taxon>
    </lineage>
</organism>
<evidence type="ECO:0000256" key="1">
    <source>
        <dbReference type="SAM" id="SignalP"/>
    </source>
</evidence>
<dbReference type="Proteomes" id="UP000006072">
    <property type="component" value="Unassembled WGS sequence"/>
</dbReference>
<comment type="caution">
    <text evidence="2">The sequence shown here is derived from an EMBL/GenBank/DDBJ whole genome shotgun (WGS) entry which is preliminary data.</text>
</comment>
<sequence>MSTALAYLILLSPFALAVVVSWAAHRSGHLRLHRDQFRWAAPMSGRLFDDPDWNRVHHDLDAIRTRFEEHPSWPSSSASGERR</sequence>
<evidence type="ECO:0000313" key="3">
    <source>
        <dbReference type="Proteomes" id="UP000006072"/>
    </source>
</evidence>
<feature type="signal peptide" evidence="1">
    <location>
        <begin position="1"/>
        <end position="17"/>
    </location>
</feature>
<reference evidence="2 3" key="1">
    <citation type="journal article" date="2012" name="J. Bacteriol.">
        <title>Complete Genome Sequence of Mycobacterium vaccae Type Strain ATCC 25954.</title>
        <authorList>
            <person name="Ho Y.S."/>
            <person name="Adroub S.A."/>
            <person name="Abadi M."/>
            <person name="Al Alwan B."/>
            <person name="Alkhateeb R."/>
            <person name="Gao G."/>
            <person name="Ragab A."/>
            <person name="Ali S."/>
            <person name="van Soolingen D."/>
            <person name="Bitter W."/>
            <person name="Pain A."/>
            <person name="Abdallah A.M."/>
        </authorList>
    </citation>
    <scope>NUCLEOTIDE SEQUENCE [LARGE SCALE GENOMIC DNA]</scope>
    <source>
        <strain evidence="2 3">ATCC 25954</strain>
    </source>
</reference>
<gene>
    <name evidence="2" type="ORF">MVAC_11727</name>
</gene>
<feature type="chain" id="PRO_5039571337" evidence="1">
    <location>
        <begin position="18"/>
        <end position="83"/>
    </location>
</feature>
<dbReference type="eggNOG" id="ENOG5032CPH">
    <property type="taxonomic scope" value="Bacteria"/>
</dbReference>
<keyword evidence="3" id="KW-1185">Reference proteome</keyword>
<accession>K0URH2</accession>
<name>K0URH2_MYCVA</name>
<dbReference type="PATRIC" id="fig|1194972.3.peg.2351"/>
<protein>
    <submittedName>
        <fullName evidence="2">Uncharacterized protein</fullName>
    </submittedName>
</protein>
<dbReference type="EMBL" id="ALQA01000020">
    <property type="protein sequence ID" value="EJZ09722.1"/>
    <property type="molecule type" value="Genomic_DNA"/>
</dbReference>
<dbReference type="RefSeq" id="WP_003930671.1">
    <property type="nucleotide sequence ID" value="NZ_JH814690.1"/>
</dbReference>
<dbReference type="HOGENOM" id="CLU_193738_0_0_11"/>